<evidence type="ECO:0000313" key="9">
    <source>
        <dbReference type="EMBL" id="RGT88646.1"/>
    </source>
</evidence>
<organism evidence="5 12">
    <name type="scientific">Coprococcus comes</name>
    <dbReference type="NCBI Taxonomy" id="410072"/>
    <lineage>
        <taxon>Bacteria</taxon>
        <taxon>Bacillati</taxon>
        <taxon>Bacillota</taxon>
        <taxon>Clostridia</taxon>
        <taxon>Lachnospirales</taxon>
        <taxon>Lachnospiraceae</taxon>
        <taxon>Coprococcus</taxon>
    </lineage>
</organism>
<comment type="similarity">
    <text evidence="1">Belongs to the IMPACT family.</text>
</comment>
<dbReference type="Proteomes" id="UP000260655">
    <property type="component" value="Unassembled WGS sequence"/>
</dbReference>
<dbReference type="STRING" id="410072.ERS852525_02640"/>
<dbReference type="EMBL" id="JABWDC010000029">
    <property type="protein sequence ID" value="NUN86680.1"/>
    <property type="molecule type" value="Genomic_DNA"/>
</dbReference>
<gene>
    <name evidence="5" type="primary">yigZ</name>
    <name evidence="6" type="ORF">comes_03400</name>
    <name evidence="11" type="ORF">DW656_02980</name>
    <name evidence="10" type="ORF">DWW65_11950</name>
    <name evidence="9" type="ORF">DWX03_11425</name>
    <name evidence="8" type="ORF">DXD67_05880</name>
    <name evidence="5" type="ORF">ERS852481_02674</name>
    <name evidence="4" type="ORF">ERS852574_01911</name>
    <name evidence="7" type="ORF">HUU93_08765</name>
</gene>
<evidence type="ECO:0000313" key="12">
    <source>
        <dbReference type="Proteomes" id="UP000095362"/>
    </source>
</evidence>
<evidence type="ECO:0000259" key="3">
    <source>
        <dbReference type="Pfam" id="PF09186"/>
    </source>
</evidence>
<evidence type="ECO:0000313" key="7">
    <source>
        <dbReference type="EMBL" id="NUN86680.1"/>
    </source>
</evidence>
<dbReference type="EMBL" id="QRHO01000002">
    <property type="protein sequence ID" value="RHF85344.1"/>
    <property type="molecule type" value="Genomic_DNA"/>
</dbReference>
<evidence type="ECO:0000259" key="2">
    <source>
        <dbReference type="Pfam" id="PF01205"/>
    </source>
</evidence>
<dbReference type="EMBL" id="QRXY01000016">
    <property type="protein sequence ID" value="RGU44526.1"/>
    <property type="molecule type" value="Genomic_DNA"/>
</dbReference>
<evidence type="ECO:0000313" key="13">
    <source>
        <dbReference type="Proteomes" id="UP000095727"/>
    </source>
</evidence>
<keyword evidence="15" id="KW-1185">Reference proteome</keyword>
<dbReference type="SUPFAM" id="SSF54211">
    <property type="entry name" value="Ribosomal protein S5 domain 2-like"/>
    <property type="match status" value="1"/>
</dbReference>
<evidence type="ECO:0000313" key="15">
    <source>
        <dbReference type="Proteomes" id="UP000283360"/>
    </source>
</evidence>
<evidence type="ECO:0000313" key="11">
    <source>
        <dbReference type="EMBL" id="RHF85344.1"/>
    </source>
</evidence>
<dbReference type="Proteomes" id="UP000283360">
    <property type="component" value="Unassembled WGS sequence"/>
</dbReference>
<evidence type="ECO:0000313" key="18">
    <source>
        <dbReference type="Proteomes" id="UP000554488"/>
    </source>
</evidence>
<proteinExistence type="inferred from homology"/>
<dbReference type="Proteomes" id="UP000285693">
    <property type="component" value="Unassembled WGS sequence"/>
</dbReference>
<reference evidence="12 13" key="1">
    <citation type="submission" date="2015-09" db="EMBL/GenBank/DDBJ databases">
        <authorList>
            <consortium name="Pathogen Informatics"/>
        </authorList>
    </citation>
    <scope>NUCLEOTIDE SEQUENCE [LARGE SCALE GENOMIC DNA]</scope>
    <source>
        <strain evidence="5 12">2789STDY5834866</strain>
        <strain evidence="4 13">2789STDY5834962</strain>
    </source>
</reference>
<name>A0A174HAC6_9FIRM</name>
<dbReference type="RefSeq" id="WP_008374480.1">
    <property type="nucleotide sequence ID" value="NZ_BSCI01000002.1"/>
</dbReference>
<dbReference type="InterPro" id="IPR036956">
    <property type="entry name" value="Impact_N_sf"/>
</dbReference>
<dbReference type="EMBL" id="BSCI01000002">
    <property type="protein sequence ID" value="GLG85795.1"/>
    <property type="molecule type" value="Genomic_DNA"/>
</dbReference>
<dbReference type="Proteomes" id="UP000284579">
    <property type="component" value="Unassembled WGS sequence"/>
</dbReference>
<dbReference type="InterPro" id="IPR015269">
    <property type="entry name" value="UPF0029_Impact_C"/>
</dbReference>
<dbReference type="EMBL" id="CYZK01000022">
    <property type="protein sequence ID" value="CUO69999.1"/>
    <property type="molecule type" value="Genomic_DNA"/>
</dbReference>
<dbReference type="InterPro" id="IPR020569">
    <property type="entry name" value="UPF0029_Impact_CS"/>
</dbReference>
<dbReference type="Proteomes" id="UP000095727">
    <property type="component" value="Unassembled WGS sequence"/>
</dbReference>
<dbReference type="OrthoDB" id="9813771at2"/>
<evidence type="ECO:0000313" key="10">
    <source>
        <dbReference type="EMBL" id="RGU44526.1"/>
    </source>
</evidence>
<dbReference type="EMBL" id="QRXJ01000015">
    <property type="protein sequence ID" value="RGT88646.1"/>
    <property type="molecule type" value="Genomic_DNA"/>
</dbReference>
<dbReference type="InterPro" id="IPR035647">
    <property type="entry name" value="EFG_III/V"/>
</dbReference>
<reference evidence="6" key="6">
    <citation type="submission" date="2022-11" db="EMBL/GenBank/DDBJ databases">
        <title>Draft genome sequence of Coprococcus comes strain 31264.</title>
        <authorList>
            <person name="Hisatomi A."/>
            <person name="Ohkuma M."/>
            <person name="Sakamoto M."/>
        </authorList>
    </citation>
    <scope>NUCLEOTIDE SEQUENCE</scope>
    <source>
        <strain evidence="6">JCM 31264</strain>
    </source>
</reference>
<reference evidence="6" key="5">
    <citation type="submission" date="2022-09" db="EMBL/GenBank/DDBJ databases">
        <title>Draft genome sequence of Coprococcus comes strain 31264.</title>
        <authorList>
            <person name="Atsushi H."/>
            <person name="Moriya O."/>
            <person name="Mitsuo S."/>
        </authorList>
    </citation>
    <scope>NUCLEOTIDE SEQUENCE</scope>
    <source>
        <strain evidence="6">JCM 31264</strain>
    </source>
</reference>
<sequence length="218" mass="24184">MQEEYKTVYRGGEGEIVEKKSRFIATVRPVHSEEEVLAFIEEVKKKYWDARHNCFAYVIGVTNPTLRCSDDGEPAGTAGKPMLDVLTGEGLHDTAVVVTRYFGGTLLGTGGLVRAYQGAVKEGLQASTVITKRLGYRYEIGTDYTGLGKIQYILGQRQISVQDTQYTDKVLMKVILPYDQEQCVVSEITEGTNGQAVIEKGDSCYFAEDGKEILVFEE</sequence>
<accession>A0A174HAC6</accession>
<dbReference type="PANTHER" id="PTHR16301:SF20">
    <property type="entry name" value="IMPACT FAMILY MEMBER YIGZ"/>
    <property type="match status" value="1"/>
</dbReference>
<reference evidence="14 15" key="2">
    <citation type="submission" date="2018-08" db="EMBL/GenBank/DDBJ databases">
        <title>A genome reference for cultivated species of the human gut microbiota.</title>
        <authorList>
            <person name="Zou Y."/>
            <person name="Xue W."/>
            <person name="Luo G."/>
        </authorList>
    </citation>
    <scope>NUCLEOTIDE SEQUENCE [LARGE SCALE GENOMIC DNA]</scope>
    <source>
        <strain evidence="10 17">AF16-31</strain>
        <strain evidence="9 15">AF18-12LB</strain>
        <strain evidence="11 16">AM23-3</strain>
        <strain evidence="8 14">TM07-19</strain>
    </source>
</reference>
<evidence type="ECO:0000313" key="17">
    <source>
        <dbReference type="Proteomes" id="UP000285693"/>
    </source>
</evidence>
<evidence type="ECO:0000313" key="5">
    <source>
        <dbReference type="EMBL" id="CUO69999.1"/>
    </source>
</evidence>
<feature type="domain" description="Impact N-terminal" evidence="2">
    <location>
        <begin position="19"/>
        <end position="123"/>
    </location>
</feature>
<dbReference type="GO" id="GO:0005737">
    <property type="term" value="C:cytoplasm"/>
    <property type="evidence" value="ECO:0007669"/>
    <property type="project" value="TreeGrafter"/>
</dbReference>
<dbReference type="PaxDb" id="410072-ERS852525_02640"/>
<evidence type="ECO:0000313" key="14">
    <source>
        <dbReference type="Proteomes" id="UP000260655"/>
    </source>
</evidence>
<evidence type="ECO:0000313" key="16">
    <source>
        <dbReference type="Proteomes" id="UP000284579"/>
    </source>
</evidence>
<dbReference type="InterPro" id="IPR015796">
    <property type="entry name" value="Impact_YigZ-like"/>
</dbReference>
<dbReference type="Gene3D" id="3.30.70.240">
    <property type="match status" value="1"/>
</dbReference>
<dbReference type="InterPro" id="IPR023582">
    <property type="entry name" value="Impact"/>
</dbReference>
<dbReference type="GeneID" id="92825436"/>
<dbReference type="InterPro" id="IPR001498">
    <property type="entry name" value="Impact_N"/>
</dbReference>
<evidence type="ECO:0000313" key="4">
    <source>
        <dbReference type="EMBL" id="CUM97381.1"/>
    </source>
</evidence>
<dbReference type="GO" id="GO:0006446">
    <property type="term" value="P:regulation of translational initiation"/>
    <property type="evidence" value="ECO:0007669"/>
    <property type="project" value="TreeGrafter"/>
</dbReference>
<dbReference type="AlphaFoldDB" id="A0A174HAC6"/>
<feature type="domain" description="UPF0029" evidence="3">
    <location>
        <begin position="143"/>
        <end position="195"/>
    </location>
</feature>
<reference evidence="7 18" key="4">
    <citation type="submission" date="2020-07" db="EMBL/GenBank/DDBJ databases">
        <title>Bacterial metabolism rescues the inhibition of intestinal drug absorption by food and drug additives.</title>
        <authorList>
            <person name="Zou L."/>
            <person name="Spanogiannopoulos P."/>
            <person name="Chien H.-C."/>
            <person name="Pieper L.M."/>
            <person name="Cai W."/>
            <person name="Khuri N."/>
            <person name="Pottel J."/>
            <person name="Vora B."/>
            <person name="Ni Z."/>
            <person name="Tsakalozou E."/>
            <person name="Zhang W."/>
            <person name="Shoichet B.K."/>
            <person name="Giacomini K.M."/>
            <person name="Turnbaugh P.J."/>
        </authorList>
    </citation>
    <scope>NUCLEOTIDE SEQUENCE [LARGE SCALE GENOMIC DNA]</scope>
    <source>
        <strain evidence="7 18">F22</strain>
    </source>
</reference>
<evidence type="ECO:0000313" key="6">
    <source>
        <dbReference type="EMBL" id="GLG85795.1"/>
    </source>
</evidence>
<reference evidence="7 18" key="3">
    <citation type="submission" date="2020-04" db="EMBL/GenBank/DDBJ databases">
        <authorList>
            <person name="Pieper L."/>
        </authorList>
    </citation>
    <scope>NUCLEOTIDE SEQUENCE [LARGE SCALE GENOMIC DNA]</scope>
    <source>
        <strain evidence="7 18">F22</strain>
    </source>
</reference>
<dbReference type="Proteomes" id="UP001145109">
    <property type="component" value="Unassembled WGS sequence"/>
</dbReference>
<dbReference type="InterPro" id="IPR020568">
    <property type="entry name" value="Ribosomal_Su5_D2-typ_SF"/>
</dbReference>
<dbReference type="Proteomes" id="UP000095362">
    <property type="component" value="Unassembled WGS sequence"/>
</dbReference>
<dbReference type="Pfam" id="PF01205">
    <property type="entry name" value="Impact_N"/>
    <property type="match status" value="1"/>
</dbReference>
<dbReference type="SUPFAM" id="SSF54980">
    <property type="entry name" value="EF-G C-terminal domain-like"/>
    <property type="match status" value="1"/>
</dbReference>
<dbReference type="NCBIfam" id="TIGR00257">
    <property type="entry name" value="IMPACT_YIGZ"/>
    <property type="match status" value="1"/>
</dbReference>
<protein>
    <submittedName>
        <fullName evidence="5">IMPACT family member yigZ</fullName>
    </submittedName>
    <submittedName>
        <fullName evidence="6">YigZ family protein</fullName>
    </submittedName>
</protein>
<dbReference type="Gene3D" id="3.30.230.30">
    <property type="entry name" value="Impact, N-terminal domain"/>
    <property type="match status" value="1"/>
</dbReference>
<dbReference type="EMBL" id="QSOV01000004">
    <property type="protein sequence ID" value="RGJ24599.1"/>
    <property type="molecule type" value="Genomic_DNA"/>
</dbReference>
<dbReference type="Proteomes" id="UP000554488">
    <property type="component" value="Unassembled WGS sequence"/>
</dbReference>
<dbReference type="PROSITE" id="PS00910">
    <property type="entry name" value="UPF0029"/>
    <property type="match status" value="1"/>
</dbReference>
<dbReference type="Pfam" id="PF09186">
    <property type="entry name" value="DUF1949"/>
    <property type="match status" value="1"/>
</dbReference>
<dbReference type="EMBL" id="CYXR01000012">
    <property type="protein sequence ID" value="CUM97381.1"/>
    <property type="molecule type" value="Genomic_DNA"/>
</dbReference>
<evidence type="ECO:0000313" key="8">
    <source>
        <dbReference type="EMBL" id="RGJ24599.1"/>
    </source>
</evidence>
<evidence type="ECO:0000256" key="1">
    <source>
        <dbReference type="ARBA" id="ARBA00007665"/>
    </source>
</evidence>
<dbReference type="PANTHER" id="PTHR16301">
    <property type="entry name" value="IMPACT-RELATED"/>
    <property type="match status" value="1"/>
</dbReference>